<dbReference type="Gene3D" id="2.60.120.1560">
    <property type="match status" value="1"/>
</dbReference>
<accession>A0A1E5R6V1</accession>
<proteinExistence type="predicted"/>
<evidence type="ECO:0000259" key="1">
    <source>
        <dbReference type="PROSITE" id="PS51820"/>
    </source>
</evidence>
<protein>
    <submittedName>
        <fullName evidence="2">Flocculation protein FLO5</fullName>
    </submittedName>
</protein>
<reference evidence="3" key="1">
    <citation type="journal article" date="2016" name="Genome Announc.">
        <title>Genome sequences of three species of Hanseniaspora isolated from spontaneous wine fermentations.</title>
        <authorList>
            <person name="Sternes P.R."/>
            <person name="Lee D."/>
            <person name="Kutyna D.R."/>
            <person name="Borneman A.R."/>
        </authorList>
    </citation>
    <scope>NUCLEOTIDE SEQUENCE [LARGE SCALE GENOMIC DNA]</scope>
    <source>
        <strain evidence="3">AWRI3580</strain>
    </source>
</reference>
<dbReference type="InterPro" id="IPR018871">
    <property type="entry name" value="GLEYA_adhesin_domain"/>
</dbReference>
<organism evidence="2 3">
    <name type="scientific">Hanseniaspora uvarum</name>
    <name type="common">Yeast</name>
    <name type="synonym">Kloeckera apiculata</name>
    <dbReference type="NCBI Taxonomy" id="29833"/>
    <lineage>
        <taxon>Eukaryota</taxon>
        <taxon>Fungi</taxon>
        <taxon>Dikarya</taxon>
        <taxon>Ascomycota</taxon>
        <taxon>Saccharomycotina</taxon>
        <taxon>Saccharomycetes</taxon>
        <taxon>Saccharomycodales</taxon>
        <taxon>Saccharomycodaceae</taxon>
        <taxon>Hanseniaspora</taxon>
    </lineage>
</organism>
<dbReference type="AlphaFoldDB" id="A0A1E5R6V1"/>
<dbReference type="GO" id="GO:0000128">
    <property type="term" value="P:flocculation"/>
    <property type="evidence" value="ECO:0007669"/>
    <property type="project" value="InterPro"/>
</dbReference>
<dbReference type="PROSITE" id="PS51820">
    <property type="entry name" value="PA14"/>
    <property type="match status" value="1"/>
</dbReference>
<evidence type="ECO:0000313" key="3">
    <source>
        <dbReference type="Proteomes" id="UP000095358"/>
    </source>
</evidence>
<dbReference type="VEuPathDB" id="FungiDB:AWRI3580_g3824"/>
<dbReference type="Proteomes" id="UP000095358">
    <property type="component" value="Unassembled WGS sequence"/>
</dbReference>
<feature type="domain" description="PA14" evidence="1">
    <location>
        <begin position="200"/>
        <end position="400"/>
    </location>
</feature>
<gene>
    <name evidence="2" type="ORF">AWRI3580_g3824</name>
</gene>
<keyword evidence="3" id="KW-1185">Reference proteome</keyword>
<dbReference type="InterPro" id="IPR037524">
    <property type="entry name" value="PA14/GLEYA"/>
</dbReference>
<dbReference type="OrthoDB" id="4070235at2759"/>
<sequence length="883" mass="97247">MNFLPQAPQVNKLHFYDNLTSFINQTIYCFQTENSMLLFQTAKGKYGPNSIQKMPDGSYEGVPLFSCELKRDKSYVIPTRATNYTIYKYVTISSKEKNSEKRFFDQKYKLVTNYEDLQICVYKFVYCEVKNSHCFLSLSKLKKSHYSFENDFLEMQFYAFDDSVSIEKNIHFSNFRWIYNRNQGNVFVDQYFINDSYQLAGNGGFLAEYDNTNRSNKWVTTSLREKLGELILPFKYAYSGQGSESLTLQEEYMVCMTFGLIYNLRDMYGREKSYDQEILLPTTNLVYHMVGLIIPPQSGKYTFHLNYIDDIGIVSVGSGLQNSADCCTNFDPSGQVTKGSSIYSIWTEDGPSGINVLDMDLIKGVAYPISVFYLNYGNLGTISFSYVDPNGVNSTDFSGLVYNKKDTSTCGYAKVTSSVLPWDQPTTSYSTTSTTKTTFLTNKATRTITYTEEVDYITEYKYTSVPSTVSTTTSYISGSASKTLTTVVTALSSGGKLTDMSTLYVIGIPSKFSTLYTTTDWTGTVTSTYSRDFTTITGKDGVPEQIETIYVETPVSQVTVPWTGTYTTHVISSVVTTCTDGEVTTSPIVIVETPQSTITTYWTGSDVTTATSEVVTTGSDDKPTTSPIVIIETHKSTITTYWTGSDVTTTTSSIVTTGSDDKPTTSPIVIVETPQSTITTYWTGIYTTTTTSDVIITGTDDRVTTSPIIIIETPTSVTTPVSVTASTITTSWTGIYTATTTSNVIITGTDNKVTTSPIVIIETPTYRDTNDIETASFTGTHCQPTSSTSVPTDFATPTDTETVSCSDENCQLPPSTSFTSTTIETSYVSGSSNSLLSPVFSFAPSVETSSVILSTPALITTANKNKAASLKLGGLFILLLQFI</sequence>
<dbReference type="Pfam" id="PF00624">
    <property type="entry name" value="Flocculin"/>
    <property type="match status" value="1"/>
</dbReference>
<dbReference type="STRING" id="29833.A0A1E5R6V1"/>
<evidence type="ECO:0000313" key="2">
    <source>
        <dbReference type="EMBL" id="OEJ82598.1"/>
    </source>
</evidence>
<comment type="caution">
    <text evidence="2">The sequence shown here is derived from an EMBL/GenBank/DDBJ whole genome shotgun (WGS) entry which is preliminary data.</text>
</comment>
<dbReference type="InterPro" id="IPR001389">
    <property type="entry name" value="Flocculin"/>
</dbReference>
<dbReference type="Pfam" id="PF10528">
    <property type="entry name" value="GLEYA"/>
    <property type="match status" value="1"/>
</dbReference>
<name>A0A1E5R6V1_HANUV</name>
<dbReference type="EMBL" id="LPNN01000009">
    <property type="protein sequence ID" value="OEJ82598.1"/>
    <property type="molecule type" value="Genomic_DNA"/>
</dbReference>